<keyword evidence="2" id="KW-1185">Reference proteome</keyword>
<gene>
    <name evidence="1" type="ORF">E2C01_027830</name>
</gene>
<evidence type="ECO:0000313" key="2">
    <source>
        <dbReference type="Proteomes" id="UP000324222"/>
    </source>
</evidence>
<name>A0A5B7EM84_PORTR</name>
<dbReference type="Proteomes" id="UP000324222">
    <property type="component" value="Unassembled WGS sequence"/>
</dbReference>
<organism evidence="1 2">
    <name type="scientific">Portunus trituberculatus</name>
    <name type="common">Swimming crab</name>
    <name type="synonym">Neptunus trituberculatus</name>
    <dbReference type="NCBI Taxonomy" id="210409"/>
    <lineage>
        <taxon>Eukaryota</taxon>
        <taxon>Metazoa</taxon>
        <taxon>Ecdysozoa</taxon>
        <taxon>Arthropoda</taxon>
        <taxon>Crustacea</taxon>
        <taxon>Multicrustacea</taxon>
        <taxon>Malacostraca</taxon>
        <taxon>Eumalacostraca</taxon>
        <taxon>Eucarida</taxon>
        <taxon>Decapoda</taxon>
        <taxon>Pleocyemata</taxon>
        <taxon>Brachyura</taxon>
        <taxon>Eubrachyura</taxon>
        <taxon>Portunoidea</taxon>
        <taxon>Portunidae</taxon>
        <taxon>Portuninae</taxon>
        <taxon>Portunus</taxon>
    </lineage>
</organism>
<comment type="caution">
    <text evidence="1">The sequence shown here is derived from an EMBL/GenBank/DDBJ whole genome shotgun (WGS) entry which is preliminary data.</text>
</comment>
<evidence type="ECO:0008006" key="3">
    <source>
        <dbReference type="Google" id="ProtNLM"/>
    </source>
</evidence>
<dbReference type="EMBL" id="VSRR010003055">
    <property type="protein sequence ID" value="MPC34438.1"/>
    <property type="molecule type" value="Genomic_DNA"/>
</dbReference>
<proteinExistence type="predicted"/>
<protein>
    <recommendedName>
        <fullName evidence="3">Endonuclease/exonuclease/phosphatase domain-containing protein</fullName>
    </recommendedName>
</protein>
<dbReference type="AlphaFoldDB" id="A0A5B7EM84"/>
<sequence length="69" mass="7814">MEISILGDINVHHQLWLSSPVIDQPGELAFNFDILHDVEQLVQHLTRIPERCGDTPNILNLFLISNPSV</sequence>
<reference evidence="1 2" key="1">
    <citation type="submission" date="2019-05" db="EMBL/GenBank/DDBJ databases">
        <title>Another draft genome of Portunus trituberculatus and its Hox gene families provides insights of decapod evolution.</title>
        <authorList>
            <person name="Jeong J.-H."/>
            <person name="Song I."/>
            <person name="Kim S."/>
            <person name="Choi T."/>
            <person name="Kim D."/>
            <person name="Ryu S."/>
            <person name="Kim W."/>
        </authorList>
    </citation>
    <scope>NUCLEOTIDE SEQUENCE [LARGE SCALE GENOMIC DNA]</scope>
    <source>
        <tissue evidence="1">Muscle</tissue>
    </source>
</reference>
<accession>A0A5B7EM84</accession>
<evidence type="ECO:0000313" key="1">
    <source>
        <dbReference type="EMBL" id="MPC34438.1"/>
    </source>
</evidence>